<feature type="domain" description="HTH lysR-type" evidence="5">
    <location>
        <begin position="1"/>
        <end position="61"/>
    </location>
</feature>
<dbReference type="PANTHER" id="PTHR30537">
    <property type="entry name" value="HTH-TYPE TRANSCRIPTIONAL REGULATOR"/>
    <property type="match status" value="1"/>
</dbReference>
<dbReference type="InterPro" id="IPR036390">
    <property type="entry name" value="WH_DNA-bd_sf"/>
</dbReference>
<dbReference type="SUPFAM" id="SSF53850">
    <property type="entry name" value="Periplasmic binding protein-like II"/>
    <property type="match status" value="1"/>
</dbReference>
<dbReference type="Pfam" id="PF03466">
    <property type="entry name" value="LysR_substrate"/>
    <property type="match status" value="1"/>
</dbReference>
<dbReference type="PROSITE" id="PS50931">
    <property type="entry name" value="HTH_LYSR"/>
    <property type="match status" value="1"/>
</dbReference>
<evidence type="ECO:0000256" key="2">
    <source>
        <dbReference type="ARBA" id="ARBA00023015"/>
    </source>
</evidence>
<gene>
    <name evidence="6" type="ORF">FAZ95_26460</name>
</gene>
<dbReference type="Proteomes" id="UP000298656">
    <property type="component" value="Chromosome 2"/>
</dbReference>
<keyword evidence="4" id="KW-0804">Transcription</keyword>
<dbReference type="KEGG" id="tvl:FAZ95_26460"/>
<dbReference type="CDD" id="cd08474">
    <property type="entry name" value="PBP2_CrgA_like_5"/>
    <property type="match status" value="1"/>
</dbReference>
<accession>A0A4P8IW33</accession>
<evidence type="ECO:0000256" key="3">
    <source>
        <dbReference type="ARBA" id="ARBA00023125"/>
    </source>
</evidence>
<comment type="similarity">
    <text evidence="1">Belongs to the LysR transcriptional regulatory family.</text>
</comment>
<sequence length="310" mass="34068">MKKAGLSELTVFVEIAHQRSFSAAARNLDVSPSALSHAMRAFEARLGVRLFNRTTRSVALTEAGERLLRRVGPAIADLQDAVSEAASSRDRPSGVIRISASESAAKLLVRNVLPSFLTRYTDIHVEIVVDTRLVDIVADGFDAGIRVLQDVPRDMIAVRFGGDMRFMAVASPGYLQQHPAPQAPHDLGQHRCIRFRFESGALYRWDLERRGKSASLDVDGPMTLGNVNLMIEAALNGIGVAWVPDYLAAEHVASGRLVHLLADWSPSIPGLCLYYPANRHPPTALQLFATAVREWAECNMKDSAPRLRPR</sequence>
<evidence type="ECO:0000256" key="4">
    <source>
        <dbReference type="ARBA" id="ARBA00023163"/>
    </source>
</evidence>
<name>A0A4P8IW33_9BURK</name>
<dbReference type="Gene3D" id="3.40.190.290">
    <property type="match status" value="1"/>
</dbReference>
<dbReference type="InterPro" id="IPR036388">
    <property type="entry name" value="WH-like_DNA-bd_sf"/>
</dbReference>
<protein>
    <submittedName>
        <fullName evidence="6">LysR family transcriptional regulator</fullName>
    </submittedName>
</protein>
<evidence type="ECO:0000259" key="5">
    <source>
        <dbReference type="PROSITE" id="PS50931"/>
    </source>
</evidence>
<keyword evidence="2" id="KW-0805">Transcription regulation</keyword>
<dbReference type="SUPFAM" id="SSF46785">
    <property type="entry name" value="Winged helix' DNA-binding domain"/>
    <property type="match status" value="1"/>
</dbReference>
<dbReference type="GO" id="GO:0043565">
    <property type="term" value="F:sequence-specific DNA binding"/>
    <property type="evidence" value="ECO:0007669"/>
    <property type="project" value="TreeGrafter"/>
</dbReference>
<dbReference type="GO" id="GO:0006351">
    <property type="term" value="P:DNA-templated transcription"/>
    <property type="evidence" value="ECO:0007669"/>
    <property type="project" value="TreeGrafter"/>
</dbReference>
<keyword evidence="7" id="KW-1185">Reference proteome</keyword>
<dbReference type="EMBL" id="CP040078">
    <property type="protein sequence ID" value="QCP52691.1"/>
    <property type="molecule type" value="Genomic_DNA"/>
</dbReference>
<organism evidence="6 7">
    <name type="scientific">Trinickia violacea</name>
    <dbReference type="NCBI Taxonomy" id="2571746"/>
    <lineage>
        <taxon>Bacteria</taxon>
        <taxon>Pseudomonadati</taxon>
        <taxon>Pseudomonadota</taxon>
        <taxon>Betaproteobacteria</taxon>
        <taxon>Burkholderiales</taxon>
        <taxon>Burkholderiaceae</taxon>
        <taxon>Trinickia</taxon>
    </lineage>
</organism>
<proteinExistence type="inferred from homology"/>
<dbReference type="Pfam" id="PF00126">
    <property type="entry name" value="HTH_1"/>
    <property type="match status" value="1"/>
</dbReference>
<dbReference type="InterPro" id="IPR000847">
    <property type="entry name" value="LysR_HTH_N"/>
</dbReference>
<evidence type="ECO:0000256" key="1">
    <source>
        <dbReference type="ARBA" id="ARBA00009437"/>
    </source>
</evidence>
<dbReference type="PANTHER" id="PTHR30537:SF1">
    <property type="entry name" value="HTH-TYPE TRANSCRIPTIONAL REGULATOR PGRR"/>
    <property type="match status" value="1"/>
</dbReference>
<dbReference type="InterPro" id="IPR005119">
    <property type="entry name" value="LysR_subst-bd"/>
</dbReference>
<dbReference type="AlphaFoldDB" id="A0A4P8IW33"/>
<dbReference type="InterPro" id="IPR058163">
    <property type="entry name" value="LysR-type_TF_proteobact-type"/>
</dbReference>
<dbReference type="FunFam" id="1.10.10.10:FF:000001">
    <property type="entry name" value="LysR family transcriptional regulator"/>
    <property type="match status" value="1"/>
</dbReference>
<evidence type="ECO:0000313" key="7">
    <source>
        <dbReference type="Proteomes" id="UP000298656"/>
    </source>
</evidence>
<keyword evidence="3" id="KW-0238">DNA-binding</keyword>
<dbReference type="RefSeq" id="WP_137335462.1">
    <property type="nucleotide sequence ID" value="NZ_CP040078.1"/>
</dbReference>
<reference evidence="6 7" key="1">
    <citation type="submission" date="2019-05" db="EMBL/GenBank/DDBJ databases">
        <title>Burkholderia sp. DHOD12, isolated from subtropical forest soil.</title>
        <authorList>
            <person name="Gao Z.-H."/>
            <person name="Qiu L.-H."/>
        </authorList>
    </citation>
    <scope>NUCLEOTIDE SEQUENCE [LARGE SCALE GENOMIC DNA]</scope>
    <source>
        <strain evidence="6 7">DHOD12</strain>
    </source>
</reference>
<evidence type="ECO:0000313" key="6">
    <source>
        <dbReference type="EMBL" id="QCP52691.1"/>
    </source>
</evidence>
<dbReference type="Gene3D" id="1.10.10.10">
    <property type="entry name" value="Winged helix-like DNA-binding domain superfamily/Winged helix DNA-binding domain"/>
    <property type="match status" value="1"/>
</dbReference>
<dbReference type="GO" id="GO:0003700">
    <property type="term" value="F:DNA-binding transcription factor activity"/>
    <property type="evidence" value="ECO:0007669"/>
    <property type="project" value="InterPro"/>
</dbReference>
<dbReference type="OrthoDB" id="5525645at2"/>